<dbReference type="EMBL" id="BJMD01000001">
    <property type="protein sequence ID" value="GEB17433.1"/>
    <property type="molecule type" value="Genomic_DNA"/>
</dbReference>
<accession>A0A4Y3N866</accession>
<proteinExistence type="predicted"/>
<evidence type="ECO:0000313" key="2">
    <source>
        <dbReference type="Proteomes" id="UP000317715"/>
    </source>
</evidence>
<reference evidence="1 2" key="1">
    <citation type="submission" date="2019-06" db="EMBL/GenBank/DDBJ databases">
        <title>Whole genome shotgun sequence of Paenarthrobacter aurescens NBRC 12136.</title>
        <authorList>
            <person name="Hosoyama A."/>
            <person name="Uohara A."/>
            <person name="Ohji S."/>
            <person name="Ichikawa N."/>
        </authorList>
    </citation>
    <scope>NUCLEOTIDE SEQUENCE [LARGE SCALE GENOMIC DNA]</scope>
    <source>
        <strain evidence="1 2">NBRC 12136</strain>
    </source>
</reference>
<organism evidence="1 2">
    <name type="scientific">Paenarthrobacter aurescens</name>
    <name type="common">Arthrobacter aurescens</name>
    <dbReference type="NCBI Taxonomy" id="43663"/>
    <lineage>
        <taxon>Bacteria</taxon>
        <taxon>Bacillati</taxon>
        <taxon>Actinomycetota</taxon>
        <taxon>Actinomycetes</taxon>
        <taxon>Micrococcales</taxon>
        <taxon>Micrococcaceae</taxon>
        <taxon>Paenarthrobacter</taxon>
    </lineage>
</organism>
<dbReference type="Proteomes" id="UP000317715">
    <property type="component" value="Unassembled WGS sequence"/>
</dbReference>
<gene>
    <name evidence="1" type="ORF">AAU01_01880</name>
</gene>
<keyword evidence="2" id="KW-1185">Reference proteome</keyword>
<dbReference type="OrthoDB" id="4939823at2"/>
<protein>
    <submittedName>
        <fullName evidence="1">Uncharacterized protein</fullName>
    </submittedName>
</protein>
<dbReference type="AlphaFoldDB" id="A0A4Y3N866"/>
<sequence>MSSLVAFLKQVSLAAKDTELIATFNVDGNVPASGAYVVGLVMATPDHSHQSRIGIEFINGEAVSFYCFPHDGSEENFDLSGVEHSGSSITGRFPLSAVMGTGEGHLVTAFSEADGRDFQANVPVEQSLWPEGDSSPR</sequence>
<evidence type="ECO:0000313" key="1">
    <source>
        <dbReference type="EMBL" id="GEB17433.1"/>
    </source>
</evidence>
<dbReference type="GeneID" id="97302349"/>
<dbReference type="RefSeq" id="WP_141280798.1">
    <property type="nucleotide sequence ID" value="NZ_BAAAWK010000001.1"/>
</dbReference>
<name>A0A4Y3N866_PAEAU</name>
<comment type="caution">
    <text evidence="1">The sequence shown here is derived from an EMBL/GenBank/DDBJ whole genome shotgun (WGS) entry which is preliminary data.</text>
</comment>